<dbReference type="OMA" id="AVGFDCH"/>
<organism evidence="1 2">
    <name type="scientific">Brassica napus</name>
    <name type="common">Rape</name>
    <dbReference type="NCBI Taxonomy" id="3708"/>
    <lineage>
        <taxon>Eukaryota</taxon>
        <taxon>Viridiplantae</taxon>
        <taxon>Streptophyta</taxon>
        <taxon>Embryophyta</taxon>
        <taxon>Tracheophyta</taxon>
        <taxon>Spermatophyta</taxon>
        <taxon>Magnoliopsida</taxon>
        <taxon>eudicotyledons</taxon>
        <taxon>Gunneridae</taxon>
        <taxon>Pentapetalae</taxon>
        <taxon>rosids</taxon>
        <taxon>malvids</taxon>
        <taxon>Brassicales</taxon>
        <taxon>Brassicaceae</taxon>
        <taxon>Brassiceae</taxon>
        <taxon>Brassica</taxon>
    </lineage>
</organism>
<protein>
    <submittedName>
        <fullName evidence="1">BnaA04g18370D protein</fullName>
    </submittedName>
</protein>
<name>A0A078G282_BRANA</name>
<sequence>MKLSRCSIDGSRFLDFESGKPMLLMQASPALFSGEGGFSGSVSRRLTTLRCGGSAPCAVGFDCHPFPQGMRSRCSSMEALRERSSAVGGGGGFGVSGETSVVDRRVFRCPGEAPFDGLRCLLSLLT</sequence>
<dbReference type="PaxDb" id="3708-A0A078G282"/>
<proteinExistence type="predicted"/>
<gene>
    <name evidence="1" type="primary">BnaA04g18370D</name>
    <name evidence="1" type="ORF">GSBRNA2T00006374001</name>
</gene>
<dbReference type="AlphaFoldDB" id="A0A078G282"/>
<reference evidence="1 2" key="1">
    <citation type="journal article" date="2014" name="Science">
        <title>Plant genetics. Early allopolyploid evolution in the post-Neolithic Brassica napus oilseed genome.</title>
        <authorList>
            <person name="Chalhoub B."/>
            <person name="Denoeud F."/>
            <person name="Liu S."/>
            <person name="Parkin I.A."/>
            <person name="Tang H."/>
            <person name="Wang X."/>
            <person name="Chiquet J."/>
            <person name="Belcram H."/>
            <person name="Tong C."/>
            <person name="Samans B."/>
            <person name="Correa M."/>
            <person name="Da Silva C."/>
            <person name="Just J."/>
            <person name="Falentin C."/>
            <person name="Koh C.S."/>
            <person name="Le Clainche I."/>
            <person name="Bernard M."/>
            <person name="Bento P."/>
            <person name="Noel B."/>
            <person name="Labadie K."/>
            <person name="Alberti A."/>
            <person name="Charles M."/>
            <person name="Arnaud D."/>
            <person name="Guo H."/>
            <person name="Daviaud C."/>
            <person name="Alamery S."/>
            <person name="Jabbari K."/>
            <person name="Zhao M."/>
            <person name="Edger P.P."/>
            <person name="Chelaifa H."/>
            <person name="Tack D."/>
            <person name="Lassalle G."/>
            <person name="Mestiri I."/>
            <person name="Schnel N."/>
            <person name="Le Paslier M.C."/>
            <person name="Fan G."/>
            <person name="Renault V."/>
            <person name="Bayer P.E."/>
            <person name="Golicz A.A."/>
            <person name="Manoli S."/>
            <person name="Lee T.H."/>
            <person name="Thi V.H."/>
            <person name="Chalabi S."/>
            <person name="Hu Q."/>
            <person name="Fan C."/>
            <person name="Tollenaere R."/>
            <person name="Lu Y."/>
            <person name="Battail C."/>
            <person name="Shen J."/>
            <person name="Sidebottom C.H."/>
            <person name="Wang X."/>
            <person name="Canaguier A."/>
            <person name="Chauveau A."/>
            <person name="Berard A."/>
            <person name="Deniot G."/>
            <person name="Guan M."/>
            <person name="Liu Z."/>
            <person name="Sun F."/>
            <person name="Lim Y.P."/>
            <person name="Lyons E."/>
            <person name="Town C.D."/>
            <person name="Bancroft I."/>
            <person name="Wang X."/>
            <person name="Meng J."/>
            <person name="Ma J."/>
            <person name="Pires J.C."/>
            <person name="King G.J."/>
            <person name="Brunel D."/>
            <person name="Delourme R."/>
            <person name="Renard M."/>
            <person name="Aury J.M."/>
            <person name="Adams K.L."/>
            <person name="Batley J."/>
            <person name="Snowdon R.J."/>
            <person name="Tost J."/>
            <person name="Edwards D."/>
            <person name="Zhou Y."/>
            <person name="Hua W."/>
            <person name="Sharpe A.G."/>
            <person name="Paterson A.H."/>
            <person name="Guan C."/>
            <person name="Wincker P."/>
        </authorList>
    </citation>
    <scope>NUCLEOTIDE SEQUENCE [LARGE SCALE GENOMIC DNA]</scope>
    <source>
        <strain evidence="2">cv. Darmor-bzh</strain>
    </source>
</reference>
<evidence type="ECO:0000313" key="1">
    <source>
        <dbReference type="EMBL" id="CDY19097.1"/>
    </source>
</evidence>
<dbReference type="EMBL" id="LK032092">
    <property type="protein sequence ID" value="CDY19097.1"/>
    <property type="molecule type" value="Genomic_DNA"/>
</dbReference>
<dbReference type="Gramene" id="CDY19097">
    <property type="protein sequence ID" value="CDY19097"/>
    <property type="gene ID" value="GSBRNA2T00006374001"/>
</dbReference>
<evidence type="ECO:0000313" key="2">
    <source>
        <dbReference type="Proteomes" id="UP000028999"/>
    </source>
</evidence>
<accession>A0A078G282</accession>
<dbReference type="Proteomes" id="UP000028999">
    <property type="component" value="Unassembled WGS sequence"/>
</dbReference>
<keyword evidence="2" id="KW-1185">Reference proteome</keyword>